<comment type="caution">
    <text evidence="2">The sequence shown here is derived from an EMBL/GenBank/DDBJ whole genome shotgun (WGS) entry which is preliminary data.</text>
</comment>
<name>A0A444WXJ7_ARAHY</name>
<dbReference type="Proteomes" id="UP000289738">
    <property type="component" value="Chromosome B10"/>
</dbReference>
<evidence type="ECO:0000313" key="2">
    <source>
        <dbReference type="EMBL" id="RYQ82168.1"/>
    </source>
</evidence>
<dbReference type="GO" id="GO:0010073">
    <property type="term" value="P:meristem maintenance"/>
    <property type="evidence" value="ECO:0007669"/>
    <property type="project" value="InterPro"/>
</dbReference>
<organism evidence="2 3">
    <name type="scientific">Arachis hypogaea</name>
    <name type="common">Peanut</name>
    <dbReference type="NCBI Taxonomy" id="3818"/>
    <lineage>
        <taxon>Eukaryota</taxon>
        <taxon>Viridiplantae</taxon>
        <taxon>Streptophyta</taxon>
        <taxon>Embryophyta</taxon>
        <taxon>Tracheophyta</taxon>
        <taxon>Spermatophyta</taxon>
        <taxon>Magnoliopsida</taxon>
        <taxon>eudicotyledons</taxon>
        <taxon>Gunneridae</taxon>
        <taxon>Pentapetalae</taxon>
        <taxon>rosids</taxon>
        <taxon>fabids</taxon>
        <taxon>Fabales</taxon>
        <taxon>Fabaceae</taxon>
        <taxon>Papilionoideae</taxon>
        <taxon>50 kb inversion clade</taxon>
        <taxon>dalbergioids sensu lato</taxon>
        <taxon>Dalbergieae</taxon>
        <taxon>Pterocarpus clade</taxon>
        <taxon>Arachis</taxon>
    </lineage>
</organism>
<keyword evidence="3" id="KW-1185">Reference proteome</keyword>
<protein>
    <recommendedName>
        <fullName evidence="1">Aminotransferase-like plant mobile domain-containing protein</fullName>
    </recommendedName>
</protein>
<reference evidence="2 3" key="1">
    <citation type="submission" date="2019-01" db="EMBL/GenBank/DDBJ databases">
        <title>Sequencing of cultivated peanut Arachis hypogaea provides insights into genome evolution and oil improvement.</title>
        <authorList>
            <person name="Chen X."/>
        </authorList>
    </citation>
    <scope>NUCLEOTIDE SEQUENCE [LARGE SCALE GENOMIC DNA]</scope>
    <source>
        <strain evidence="3">cv. Fuhuasheng</strain>
        <tissue evidence="2">Leaves</tissue>
    </source>
</reference>
<dbReference type="AlphaFoldDB" id="A0A444WXJ7"/>
<accession>A0A444WXJ7</accession>
<dbReference type="PANTHER" id="PTHR46033:SF1">
    <property type="entry name" value="PROTEIN MAIN-LIKE 2"/>
    <property type="match status" value="1"/>
</dbReference>
<evidence type="ECO:0000259" key="1">
    <source>
        <dbReference type="Pfam" id="PF10536"/>
    </source>
</evidence>
<dbReference type="EMBL" id="SDMP01000020">
    <property type="protein sequence ID" value="RYQ82168.1"/>
    <property type="molecule type" value="Genomic_DNA"/>
</dbReference>
<feature type="domain" description="Aminotransferase-like plant mobile" evidence="1">
    <location>
        <begin position="4"/>
        <end position="158"/>
    </location>
</feature>
<dbReference type="Pfam" id="PF10536">
    <property type="entry name" value="PMD"/>
    <property type="match status" value="1"/>
</dbReference>
<proteinExistence type="predicted"/>
<evidence type="ECO:0000313" key="3">
    <source>
        <dbReference type="Proteomes" id="UP000289738"/>
    </source>
</evidence>
<dbReference type="PANTHER" id="PTHR46033">
    <property type="entry name" value="PROTEIN MAIN-LIKE 2"/>
    <property type="match status" value="1"/>
</dbReference>
<sequence length="289" mass="32971">MIGAVTYFWNRTTNNFHLPCGMIGMSLLDVAAITGLPINFSDCTPDMQPERHYNIVLSTSYSEFIAQNMGVEGTVVTNDEHVAFLFYWLNVIIFCSQSVQMSKFFLPLAALLHEGKALNLVKLLLEHIFEELGQFVHCLRDNCIISTGGPLWLLQLWLNPGGSGTDKHHIEGFRLAAYKPNFPNTQSDEDRFWTIFSLFHSCKDFYNDNLNFTPFMRHNCGPAWLANRNWTNLLAVQIIPTGLPQHKKERFKVTLYAPHFTARQLEFSQVIPSPLPQNSDPFCHITLTS</sequence>
<gene>
    <name evidence="2" type="ORF">Ahy_B10g100777</name>
</gene>
<dbReference type="InterPro" id="IPR019557">
    <property type="entry name" value="AminoTfrase-like_pln_mobile"/>
</dbReference>
<dbReference type="InterPro" id="IPR044824">
    <property type="entry name" value="MAIN-like"/>
</dbReference>